<dbReference type="SMART" id="SM00479">
    <property type="entry name" value="EXOIII"/>
    <property type="match status" value="1"/>
</dbReference>
<dbReference type="InterPro" id="IPR013520">
    <property type="entry name" value="Ribonucl_H"/>
</dbReference>
<dbReference type="InterPro" id="IPR036397">
    <property type="entry name" value="RNaseH_sf"/>
</dbReference>
<reference evidence="7" key="1">
    <citation type="submission" date="2019-09" db="EMBL/GenBank/DDBJ databases">
        <title>Mumia zhuanghuii sp. nov. isolated from the intestinal contents of plateau pika (Ochotona curzoniae) in the Qinghai-Tibet plateau of China.</title>
        <authorList>
            <person name="Tian Z."/>
        </authorList>
    </citation>
    <scope>NUCLEOTIDE SEQUENCE [LARGE SCALE GENOMIC DNA]</scope>
    <source>
        <strain evidence="7">DSM 25564</strain>
    </source>
</reference>
<protein>
    <submittedName>
        <fullName evidence="6">Oligoribonuclease</fullName>
        <ecNumber evidence="6">3.1.-.-</ecNumber>
    </submittedName>
</protein>
<sequence length="207" mass="22639">MVGSAENDRLVWIDCEMTGLDLRVDELVEVAVIVTDYDLTPLDDGYQLVITPSPAARANMGDYVTAMHASSGLLDELDGGVPLADAEAAVLEYIQRFVPEGKAALAGNTIGTDRMFLAKYMPRVDGWLHYRNIDVSSIKELSRRWFPRAYFQAPAKDGGHRALADIRESIRELAYYRAAVFTPAPGPSSDEARAAAEAVVSSYAPRV</sequence>
<dbReference type="EMBL" id="VYRZ01000002">
    <property type="protein sequence ID" value="KAA9086847.1"/>
    <property type="molecule type" value="Genomic_DNA"/>
</dbReference>
<dbReference type="PANTHER" id="PTHR11046:SF0">
    <property type="entry name" value="OLIGORIBONUCLEASE, MITOCHONDRIAL"/>
    <property type="match status" value="1"/>
</dbReference>
<keyword evidence="4" id="KW-0269">Exonuclease</keyword>
<keyword evidence="3 6" id="KW-0378">Hydrolase</keyword>
<evidence type="ECO:0000256" key="1">
    <source>
        <dbReference type="ARBA" id="ARBA00009921"/>
    </source>
</evidence>
<dbReference type="Gene3D" id="3.30.420.10">
    <property type="entry name" value="Ribonuclease H-like superfamily/Ribonuclease H"/>
    <property type="match status" value="1"/>
</dbReference>
<evidence type="ECO:0000256" key="2">
    <source>
        <dbReference type="ARBA" id="ARBA00022722"/>
    </source>
</evidence>
<comment type="caution">
    <text evidence="6">The sequence shown here is derived from an EMBL/GenBank/DDBJ whole genome shotgun (WGS) entry which is preliminary data.</text>
</comment>
<organism evidence="6 7">
    <name type="scientific">Microbacterium radiodurans</name>
    <dbReference type="NCBI Taxonomy" id="661398"/>
    <lineage>
        <taxon>Bacteria</taxon>
        <taxon>Bacillati</taxon>
        <taxon>Actinomycetota</taxon>
        <taxon>Actinomycetes</taxon>
        <taxon>Micrococcales</taxon>
        <taxon>Microbacteriaceae</taxon>
        <taxon>Microbacterium</taxon>
    </lineage>
</organism>
<dbReference type="Pfam" id="PF00929">
    <property type="entry name" value="RNase_T"/>
    <property type="match status" value="1"/>
</dbReference>
<evidence type="ECO:0000313" key="6">
    <source>
        <dbReference type="EMBL" id="KAA9086847.1"/>
    </source>
</evidence>
<keyword evidence="7" id="KW-1185">Reference proteome</keyword>
<feature type="domain" description="Exonuclease" evidence="5">
    <location>
        <begin position="9"/>
        <end position="182"/>
    </location>
</feature>
<dbReference type="OrthoDB" id="9801329at2"/>
<evidence type="ECO:0000256" key="4">
    <source>
        <dbReference type="ARBA" id="ARBA00022839"/>
    </source>
</evidence>
<proteinExistence type="inferred from homology"/>
<evidence type="ECO:0000259" key="5">
    <source>
        <dbReference type="SMART" id="SM00479"/>
    </source>
</evidence>
<comment type="similarity">
    <text evidence="1">Belongs to the oligoribonuclease family.</text>
</comment>
<gene>
    <name evidence="6" type="ORF">F6B42_07590</name>
</gene>
<dbReference type="Proteomes" id="UP000327039">
    <property type="component" value="Unassembled WGS sequence"/>
</dbReference>
<dbReference type="InterPro" id="IPR022894">
    <property type="entry name" value="Oligoribonuclease"/>
</dbReference>
<dbReference type="GO" id="GO:0000175">
    <property type="term" value="F:3'-5'-RNA exonuclease activity"/>
    <property type="evidence" value="ECO:0007669"/>
    <property type="project" value="InterPro"/>
</dbReference>
<dbReference type="SUPFAM" id="SSF53098">
    <property type="entry name" value="Ribonuclease H-like"/>
    <property type="match status" value="1"/>
</dbReference>
<evidence type="ECO:0000313" key="7">
    <source>
        <dbReference type="Proteomes" id="UP000327039"/>
    </source>
</evidence>
<keyword evidence="2" id="KW-0540">Nuclease</keyword>
<evidence type="ECO:0000256" key="3">
    <source>
        <dbReference type="ARBA" id="ARBA00022801"/>
    </source>
</evidence>
<dbReference type="PANTHER" id="PTHR11046">
    <property type="entry name" value="OLIGORIBONUCLEASE, MITOCHONDRIAL"/>
    <property type="match status" value="1"/>
</dbReference>
<dbReference type="NCBIfam" id="NF003765">
    <property type="entry name" value="PRK05359.1"/>
    <property type="match status" value="1"/>
</dbReference>
<dbReference type="InterPro" id="IPR012337">
    <property type="entry name" value="RNaseH-like_sf"/>
</dbReference>
<dbReference type="EC" id="3.1.-.-" evidence="6"/>
<name>A0A5J5IU32_9MICO</name>
<dbReference type="GO" id="GO:0003676">
    <property type="term" value="F:nucleic acid binding"/>
    <property type="evidence" value="ECO:0007669"/>
    <property type="project" value="InterPro"/>
</dbReference>
<dbReference type="AlphaFoldDB" id="A0A5J5IU32"/>
<accession>A0A5J5IU32</accession>
<dbReference type="RefSeq" id="WP_150419016.1">
    <property type="nucleotide sequence ID" value="NZ_VYRZ01000002.1"/>
</dbReference>
<dbReference type="CDD" id="cd06135">
    <property type="entry name" value="Orn"/>
    <property type="match status" value="1"/>
</dbReference>